<protein>
    <submittedName>
        <fullName evidence="2">Str. FM013</fullName>
    </submittedName>
</protein>
<feature type="compositionally biased region" description="Acidic residues" evidence="1">
    <location>
        <begin position="139"/>
        <end position="153"/>
    </location>
</feature>
<gene>
    <name evidence="2" type="ORF">PCAMFM013_S029g000026</name>
</gene>
<organism evidence="2 3">
    <name type="scientific">Penicillium camemberti (strain FM 013)</name>
    <dbReference type="NCBI Taxonomy" id="1429867"/>
    <lineage>
        <taxon>Eukaryota</taxon>
        <taxon>Fungi</taxon>
        <taxon>Dikarya</taxon>
        <taxon>Ascomycota</taxon>
        <taxon>Pezizomycotina</taxon>
        <taxon>Eurotiomycetes</taxon>
        <taxon>Eurotiomycetidae</taxon>
        <taxon>Eurotiales</taxon>
        <taxon>Aspergillaceae</taxon>
        <taxon>Penicillium</taxon>
    </lineage>
</organism>
<feature type="compositionally biased region" description="Low complexity" evidence="1">
    <location>
        <begin position="156"/>
        <end position="170"/>
    </location>
</feature>
<keyword evidence="3" id="KW-1185">Reference proteome</keyword>
<name>A0A0G4PQD9_PENC3</name>
<reference evidence="2 3" key="1">
    <citation type="journal article" date="2014" name="Nat. Commun.">
        <title>Multiple recent horizontal transfers of a large genomic region in cheese making fungi.</title>
        <authorList>
            <person name="Cheeseman K."/>
            <person name="Ropars J."/>
            <person name="Renault P."/>
            <person name="Dupont J."/>
            <person name="Gouzy J."/>
            <person name="Branca A."/>
            <person name="Abraham A.L."/>
            <person name="Ceppi M."/>
            <person name="Conseiller E."/>
            <person name="Debuchy R."/>
            <person name="Malagnac F."/>
            <person name="Goarin A."/>
            <person name="Silar P."/>
            <person name="Lacoste S."/>
            <person name="Sallet E."/>
            <person name="Bensimon A."/>
            <person name="Giraud T."/>
            <person name="Brygoo Y."/>
        </authorList>
    </citation>
    <scope>NUCLEOTIDE SEQUENCE [LARGE SCALE GENOMIC DNA]</scope>
    <source>
        <strain evidence="3">FM 013</strain>
    </source>
</reference>
<dbReference type="Proteomes" id="UP000053732">
    <property type="component" value="Unassembled WGS sequence"/>
</dbReference>
<evidence type="ECO:0000313" key="2">
    <source>
        <dbReference type="EMBL" id="CRL28610.1"/>
    </source>
</evidence>
<evidence type="ECO:0000256" key="1">
    <source>
        <dbReference type="SAM" id="MobiDB-lite"/>
    </source>
</evidence>
<dbReference type="EMBL" id="HG793162">
    <property type="protein sequence ID" value="CRL28610.1"/>
    <property type="molecule type" value="Genomic_DNA"/>
</dbReference>
<feature type="region of interest" description="Disordered" evidence="1">
    <location>
        <begin position="117"/>
        <end position="171"/>
    </location>
</feature>
<dbReference type="STRING" id="1429867.A0A0G4PQD9"/>
<evidence type="ECO:0000313" key="3">
    <source>
        <dbReference type="Proteomes" id="UP000053732"/>
    </source>
</evidence>
<accession>A0A0G4PQD9</accession>
<proteinExistence type="predicted"/>
<feature type="compositionally biased region" description="Polar residues" evidence="1">
    <location>
        <begin position="121"/>
        <end position="133"/>
    </location>
</feature>
<dbReference type="AlphaFoldDB" id="A0A0G4PQD9"/>
<sequence length="375" mass="42043">MPAHYFDSFTSVGQFKGPNVRRISQLPMAPASGWRRDHLLVCRVTVRQTRPYILPILDQYSESSGATSPVEIRNFVNGPESGKHLQKIEHRLVRDFGYSISLAQTWAALAAFKGDRDAQRTHQSNGPSNSNDGSHYEESNADSDVSMDTESDGDIASSSPQAESSHSASSTGYIENAEHQLRITVEDDTLRLASCVIRHILYFGAPQDQPNMSGVVEFRDAKLRSFQLPRLLEEPMKATNDGGLCLRTKNRNNDFKLENDRVAILEAKRRFQWLGEGKPTISDECLAQMTCEALLARLVGSDPRESVIVIHATQHYLCFLQFEISDEYIRNFGSDSLSSFIHVTATPWYDLGSESNRKQIVLNLCAIMRWGGAKR</sequence>